<dbReference type="GO" id="GO:0006152">
    <property type="term" value="P:purine nucleoside catabolic process"/>
    <property type="evidence" value="ECO:0007669"/>
    <property type="project" value="TreeGrafter"/>
</dbReference>
<dbReference type="Pfam" id="PF01156">
    <property type="entry name" value="IU_nuc_hydro"/>
    <property type="match status" value="1"/>
</dbReference>
<reference evidence="4 7" key="2">
    <citation type="submission" date="2020-08" db="EMBL/GenBank/DDBJ databases">
        <title>Emergence and comparative genomics analysis of Citrobacter in Fennec fox imported from North Africa to China.</title>
        <authorList>
            <person name="Zheng B."/>
        </authorList>
    </citation>
    <scope>NUCLEOTIDE SEQUENCE [LARGE SCALE GENOMIC DNA]</scope>
    <source>
        <strain evidence="4 7">FF371</strain>
    </source>
</reference>
<dbReference type="SUPFAM" id="SSF53590">
    <property type="entry name" value="Nucleoside hydrolase"/>
    <property type="match status" value="1"/>
</dbReference>
<keyword evidence="2" id="KW-0326">Glycosidase</keyword>
<dbReference type="InterPro" id="IPR036452">
    <property type="entry name" value="Ribo_hydro-like"/>
</dbReference>
<evidence type="ECO:0000313" key="4">
    <source>
        <dbReference type="EMBL" id="MBC2647483.1"/>
    </source>
</evidence>
<dbReference type="Proteomes" id="UP000586346">
    <property type="component" value="Unassembled WGS sequence"/>
</dbReference>
<dbReference type="EMBL" id="NAEW01000001">
    <property type="protein sequence ID" value="OQM43800.1"/>
    <property type="molecule type" value="Genomic_DNA"/>
</dbReference>
<dbReference type="InterPro" id="IPR023186">
    <property type="entry name" value="IUNH"/>
</dbReference>
<dbReference type="AlphaFoldDB" id="A0A1V8P544"/>
<organism evidence="5 6">
    <name type="scientific">Citrobacter braakii</name>
    <dbReference type="NCBI Taxonomy" id="57706"/>
    <lineage>
        <taxon>Bacteria</taxon>
        <taxon>Pseudomonadati</taxon>
        <taxon>Pseudomonadota</taxon>
        <taxon>Gammaproteobacteria</taxon>
        <taxon>Enterobacterales</taxon>
        <taxon>Enterobacteriaceae</taxon>
        <taxon>Citrobacter</taxon>
        <taxon>Citrobacter freundii complex</taxon>
    </lineage>
</organism>
<keyword evidence="7" id="KW-1185">Reference proteome</keyword>
<proteinExistence type="predicted"/>
<feature type="domain" description="Inosine/uridine-preferring nucleoside hydrolase" evidence="3">
    <location>
        <begin position="28"/>
        <end position="273"/>
    </location>
</feature>
<dbReference type="Proteomes" id="UP000192573">
    <property type="component" value="Unassembled WGS sequence"/>
</dbReference>
<protein>
    <submittedName>
        <fullName evidence="5">Nucleoside hydrolase</fullName>
    </submittedName>
</protein>
<evidence type="ECO:0000313" key="5">
    <source>
        <dbReference type="EMBL" id="OQM43800.1"/>
    </source>
</evidence>
<dbReference type="RefSeq" id="WP_080858713.1">
    <property type="nucleotide sequence ID" value="NZ_CBDITX010000004.1"/>
</dbReference>
<evidence type="ECO:0000259" key="3">
    <source>
        <dbReference type="Pfam" id="PF01156"/>
    </source>
</evidence>
<comment type="caution">
    <text evidence="5">The sequence shown here is derived from an EMBL/GenBank/DDBJ whole genome shotgun (WGS) entry which is preliminary data.</text>
</comment>
<evidence type="ECO:0000256" key="1">
    <source>
        <dbReference type="ARBA" id="ARBA00022801"/>
    </source>
</evidence>
<name>A0A1V8P544_CITBR</name>
<reference evidence="5 6" key="1">
    <citation type="submission" date="2017-03" db="EMBL/GenBank/DDBJ databases">
        <authorList>
            <person name="Afonso C.L."/>
            <person name="Miller P.J."/>
            <person name="Scott M.A."/>
            <person name="Spackman E."/>
            <person name="Goraichik I."/>
            <person name="Dimitrov K.M."/>
            <person name="Suarez D.L."/>
            <person name="Swayne D.E."/>
        </authorList>
    </citation>
    <scope>NUCLEOTIDE SEQUENCE [LARGE SCALE GENOMIC DNA]</scope>
    <source>
        <strain evidence="5 6">ATCC 51113</strain>
    </source>
</reference>
<dbReference type="EMBL" id="JACLAH010000003">
    <property type="protein sequence ID" value="MBC2647483.1"/>
    <property type="molecule type" value="Genomic_DNA"/>
</dbReference>
<dbReference type="InterPro" id="IPR001910">
    <property type="entry name" value="Inosine/uridine_hydrolase_dom"/>
</dbReference>
<keyword evidence="1 5" id="KW-0378">Hydrolase</keyword>
<evidence type="ECO:0000313" key="6">
    <source>
        <dbReference type="Proteomes" id="UP000192573"/>
    </source>
</evidence>
<evidence type="ECO:0000313" key="7">
    <source>
        <dbReference type="Proteomes" id="UP000586346"/>
    </source>
</evidence>
<sequence>MLSIHWPELTSAQRIALITPPKYGKVPIVIDSDTYNEIDDQMAIAWAFLHPERLDLQAVYAAPFTNHYFGKEGSHTYVDDPAVGMQLSVDEIYRVFNKLPRRENIPQIFQGSTRYLKDSNQPEMSAAVQDLINRARTAEQTLHVLAIAAPTNIANALLLAPDIVTKIHVIWLGGNSYAWKDNHEFNLMQDIAASRVLFDSGVALTQIPCFGVANTMASSVPEMQHYFAETSRIGSYFAEIAPRCPWIGFASRKVIWDITTVGYVLNPDWFTCEYRTSPLINDNLSWSFDNRRHVIQVAKFIERDALFKDLFRSIIDADEG</sequence>
<accession>A0A1V8P544</accession>
<dbReference type="GO" id="GO:0008477">
    <property type="term" value="F:purine nucleosidase activity"/>
    <property type="evidence" value="ECO:0007669"/>
    <property type="project" value="TreeGrafter"/>
</dbReference>
<dbReference type="GO" id="GO:0005829">
    <property type="term" value="C:cytosol"/>
    <property type="evidence" value="ECO:0007669"/>
    <property type="project" value="TreeGrafter"/>
</dbReference>
<gene>
    <name evidence="5" type="ORF">BZK42_02690</name>
    <name evidence="4" type="ORF">H6P72_12750</name>
</gene>
<dbReference type="PANTHER" id="PTHR12304:SF4">
    <property type="entry name" value="URIDINE NUCLEOSIDASE"/>
    <property type="match status" value="1"/>
</dbReference>
<dbReference type="PANTHER" id="PTHR12304">
    <property type="entry name" value="INOSINE-URIDINE PREFERRING NUCLEOSIDE HYDROLASE"/>
    <property type="match status" value="1"/>
</dbReference>
<evidence type="ECO:0000256" key="2">
    <source>
        <dbReference type="ARBA" id="ARBA00023295"/>
    </source>
</evidence>
<dbReference type="Gene3D" id="3.90.245.10">
    <property type="entry name" value="Ribonucleoside hydrolase-like"/>
    <property type="match status" value="1"/>
</dbReference>